<evidence type="ECO:0000256" key="1">
    <source>
        <dbReference type="SAM" id="Phobius"/>
    </source>
</evidence>
<accession>A0A0F9MBT6</accession>
<sequence>MKLNKNQRLLLIVGIVLGGGLGIFFIGDYVGVWSIAPTGTTSTVKTTSTFALMSYPDGEDVSNFVEMDIWIPKSSATFEDVDDKYTLTNFERAESGKDADDISIDLRDEPYIWAEVTGNTVYANTFVLITGGVNYDYVLNVYQQTSDVNFNILDAAMNASFYAGYQGDSNFTATLDAPHYTTTVAELHYGVGWETSATDFADYTTAQKEVVWDEKNWRVQAPVYDPTLDTADHEYIEGLEANTDYFAIKITFNDSVSTVDSNLLEVNATIAKGEKVKIVYSGTLIYLIVNEIINFESGVYDFKFEMQMAANISISSVYSGRLTVPDDSPGAFSTYSAIGV</sequence>
<feature type="transmembrane region" description="Helical" evidence="1">
    <location>
        <begin position="9"/>
        <end position="36"/>
    </location>
</feature>
<proteinExistence type="predicted"/>
<organism evidence="2">
    <name type="scientific">marine sediment metagenome</name>
    <dbReference type="NCBI Taxonomy" id="412755"/>
    <lineage>
        <taxon>unclassified sequences</taxon>
        <taxon>metagenomes</taxon>
        <taxon>ecological metagenomes</taxon>
    </lineage>
</organism>
<comment type="caution">
    <text evidence="2">The sequence shown here is derived from an EMBL/GenBank/DDBJ whole genome shotgun (WGS) entry which is preliminary data.</text>
</comment>
<keyword evidence="1" id="KW-1133">Transmembrane helix</keyword>
<keyword evidence="1" id="KW-0812">Transmembrane</keyword>
<reference evidence="2" key="1">
    <citation type="journal article" date="2015" name="Nature">
        <title>Complex archaea that bridge the gap between prokaryotes and eukaryotes.</title>
        <authorList>
            <person name="Spang A."/>
            <person name="Saw J.H."/>
            <person name="Jorgensen S.L."/>
            <person name="Zaremba-Niedzwiedzka K."/>
            <person name="Martijn J."/>
            <person name="Lind A.E."/>
            <person name="van Eijk R."/>
            <person name="Schleper C."/>
            <person name="Guy L."/>
            <person name="Ettema T.J."/>
        </authorList>
    </citation>
    <scope>NUCLEOTIDE SEQUENCE</scope>
</reference>
<name>A0A0F9MBT6_9ZZZZ</name>
<dbReference type="AlphaFoldDB" id="A0A0F9MBT6"/>
<dbReference type="EMBL" id="LAZR01004873">
    <property type="protein sequence ID" value="KKN04825.1"/>
    <property type="molecule type" value="Genomic_DNA"/>
</dbReference>
<gene>
    <name evidence="2" type="ORF">LCGC14_1093480</name>
</gene>
<evidence type="ECO:0000313" key="2">
    <source>
        <dbReference type="EMBL" id="KKN04825.1"/>
    </source>
</evidence>
<keyword evidence="1" id="KW-0472">Membrane</keyword>
<protein>
    <submittedName>
        <fullName evidence="2">Uncharacterized protein</fullName>
    </submittedName>
</protein>